<dbReference type="Proteomes" id="UP000759246">
    <property type="component" value="Unassembled WGS sequence"/>
</dbReference>
<sequence>MVKSPHLQSLSEADAQLNTADRLFKPILLLVAGTALSYFLCFIMPAGIAVIFAVYLSLATLGVIYVGVERFVRRHRGTALHVEHGAVTLYPDTTAIRFSSTVLIVMMAWGPASVAFYLVRPESITSIIIGFCFSYLAYTLFVTTKYRPSRIHRSPMITLAPNYLAIQPLLHDNPTRIGWDRNPQIEGFELFVANKESHQLMHVSTRDSEDALVFDMKGMPISYWQLARLINHFVAHPEDRATLGTPQGPQLVTDILTAG</sequence>
<feature type="transmembrane region" description="Helical" evidence="1">
    <location>
        <begin position="98"/>
        <end position="118"/>
    </location>
</feature>
<protein>
    <submittedName>
        <fullName evidence="2">Uncharacterized protein</fullName>
    </submittedName>
</protein>
<accession>A0A929RP10</accession>
<keyword evidence="1" id="KW-1133">Transmembrane helix</keyword>
<comment type="caution">
    <text evidence="2">The sequence shown here is derived from an EMBL/GenBank/DDBJ whole genome shotgun (WGS) entry which is preliminary data.</text>
</comment>
<proteinExistence type="predicted"/>
<feature type="transmembrane region" description="Helical" evidence="1">
    <location>
        <begin position="46"/>
        <end position="68"/>
    </location>
</feature>
<dbReference type="AlphaFoldDB" id="A0A929RP10"/>
<keyword evidence="1" id="KW-0472">Membrane</keyword>
<reference evidence="2" key="1">
    <citation type="submission" date="2020-04" db="EMBL/GenBank/DDBJ databases">
        <title>Deep metagenomics examines the oral microbiome during advanced dental caries in children, revealing novel taxa and co-occurrences with host molecules.</title>
        <authorList>
            <person name="Baker J.L."/>
            <person name="Morton J.T."/>
            <person name="Dinis M."/>
            <person name="Alvarez R."/>
            <person name="Tran N.C."/>
            <person name="Knight R."/>
            <person name="Edlund A."/>
        </authorList>
    </citation>
    <scope>NUCLEOTIDE SEQUENCE</scope>
    <source>
        <strain evidence="2">JCVI_30_bin.13</strain>
    </source>
</reference>
<keyword evidence="1" id="KW-0812">Transmembrane</keyword>
<evidence type="ECO:0000313" key="3">
    <source>
        <dbReference type="Proteomes" id="UP000759246"/>
    </source>
</evidence>
<evidence type="ECO:0000256" key="1">
    <source>
        <dbReference type="SAM" id="Phobius"/>
    </source>
</evidence>
<dbReference type="EMBL" id="JABZGF010000108">
    <property type="protein sequence ID" value="MBF0966423.1"/>
    <property type="molecule type" value="Genomic_DNA"/>
</dbReference>
<organism evidence="2 3">
    <name type="scientific">Actinomyces bouchesdurhonensis</name>
    <dbReference type="NCBI Taxonomy" id="1852361"/>
    <lineage>
        <taxon>Bacteria</taxon>
        <taxon>Bacillati</taxon>
        <taxon>Actinomycetota</taxon>
        <taxon>Actinomycetes</taxon>
        <taxon>Actinomycetales</taxon>
        <taxon>Actinomycetaceae</taxon>
        <taxon>Actinomyces</taxon>
    </lineage>
</organism>
<feature type="transmembrane region" description="Helical" evidence="1">
    <location>
        <begin position="124"/>
        <end position="143"/>
    </location>
</feature>
<name>A0A929RP10_9ACTO</name>
<feature type="transmembrane region" description="Helical" evidence="1">
    <location>
        <begin position="23"/>
        <end position="40"/>
    </location>
</feature>
<evidence type="ECO:0000313" key="2">
    <source>
        <dbReference type="EMBL" id="MBF0966423.1"/>
    </source>
</evidence>
<gene>
    <name evidence="2" type="ORF">HXK09_04560</name>
</gene>